<protein>
    <recommendedName>
        <fullName evidence="4">DUF4492 domain-containing protein</fullName>
    </recommendedName>
</protein>
<evidence type="ECO:0000313" key="3">
    <source>
        <dbReference type="Proteomes" id="UP000006365"/>
    </source>
</evidence>
<dbReference type="Proteomes" id="UP000006365">
    <property type="component" value="Chromosome"/>
</dbReference>
<organism evidence="2 3">
    <name type="scientific">Desulfobulbus propionicus (strain ATCC 33891 / DSM 2032 / VKM B-1956 / 1pr3)</name>
    <dbReference type="NCBI Taxonomy" id="577650"/>
    <lineage>
        <taxon>Bacteria</taxon>
        <taxon>Pseudomonadati</taxon>
        <taxon>Thermodesulfobacteriota</taxon>
        <taxon>Desulfobulbia</taxon>
        <taxon>Desulfobulbales</taxon>
        <taxon>Desulfobulbaceae</taxon>
        <taxon>Desulfobulbus</taxon>
    </lineage>
</organism>
<dbReference type="AlphaFoldDB" id="A0A7U3YJX3"/>
<dbReference type="EMBL" id="CP002364">
    <property type="protein sequence ID" value="ADW16744.1"/>
    <property type="molecule type" value="Genomic_DNA"/>
</dbReference>
<dbReference type="InterPro" id="IPR027853">
    <property type="entry name" value="DUF4492"/>
</dbReference>
<dbReference type="Pfam" id="PF14899">
    <property type="entry name" value="DUF4492"/>
    <property type="match status" value="1"/>
</dbReference>
<feature type="transmembrane region" description="Helical" evidence="1">
    <location>
        <begin position="32"/>
        <end position="51"/>
    </location>
</feature>
<dbReference type="KEGG" id="dpr:Despr_0568"/>
<name>A0A7U3YJX3_DESPD</name>
<evidence type="ECO:0000256" key="1">
    <source>
        <dbReference type="SAM" id="Phobius"/>
    </source>
</evidence>
<keyword evidence="1" id="KW-0472">Membrane</keyword>
<evidence type="ECO:0000313" key="2">
    <source>
        <dbReference type="EMBL" id="ADW16744.1"/>
    </source>
</evidence>
<dbReference type="RefSeq" id="WP_015723289.1">
    <property type="nucleotide sequence ID" value="NC_014972.1"/>
</dbReference>
<sequence length="88" mass="10314">MSGPPGDRPWLPVRVYRFYRDGFRQMTVGRTLWKIIFIKLFILFAVLKFLFFPDFLATKFATDTQRADYVIEQLTQSAQGYTQPAKGE</sequence>
<keyword evidence="3" id="KW-1185">Reference proteome</keyword>
<gene>
    <name evidence="2" type="ordered locus">Despr_0568</name>
</gene>
<reference evidence="2 3" key="1">
    <citation type="journal article" date="2011" name="Stand. Genomic Sci.">
        <title>Complete genome sequence of Desulfobulbus propionicus type strain (1pr3).</title>
        <authorList>
            <person name="Pagani I."/>
            <person name="Lapidus A."/>
            <person name="Nolan M."/>
            <person name="Lucas S."/>
            <person name="Hammon N."/>
            <person name="Deshpande S."/>
            <person name="Cheng J.F."/>
            <person name="Chertkov O."/>
            <person name="Davenport K."/>
            <person name="Tapia R."/>
            <person name="Han C."/>
            <person name="Goodwin L."/>
            <person name="Pitluck S."/>
            <person name="Liolios K."/>
            <person name="Mavromatis K."/>
            <person name="Ivanova N."/>
            <person name="Mikhailova N."/>
            <person name="Pati A."/>
            <person name="Chen A."/>
            <person name="Palaniappan K."/>
            <person name="Land M."/>
            <person name="Hauser L."/>
            <person name="Chang Y.J."/>
            <person name="Jeffries C.D."/>
            <person name="Detter J.C."/>
            <person name="Brambilla E."/>
            <person name="Kannan K.P."/>
            <person name="Djao O.D."/>
            <person name="Rohde M."/>
            <person name="Pukall R."/>
            <person name="Spring S."/>
            <person name="Goker M."/>
            <person name="Sikorski J."/>
            <person name="Woyke T."/>
            <person name="Bristow J."/>
            <person name="Eisen J.A."/>
            <person name="Markowitz V."/>
            <person name="Hugenholtz P."/>
            <person name="Kyrpides N.C."/>
            <person name="Klenk H.P."/>
        </authorList>
    </citation>
    <scope>NUCLEOTIDE SEQUENCE [LARGE SCALE GENOMIC DNA]</scope>
    <source>
        <strain evidence="3">ATCC 33891 / DSM 2032 / 1pr3</strain>
    </source>
</reference>
<evidence type="ECO:0008006" key="4">
    <source>
        <dbReference type="Google" id="ProtNLM"/>
    </source>
</evidence>
<accession>A0A7U3YJX3</accession>
<keyword evidence="1" id="KW-0812">Transmembrane</keyword>
<proteinExistence type="predicted"/>
<keyword evidence="1" id="KW-1133">Transmembrane helix</keyword>